<evidence type="ECO:0000259" key="2">
    <source>
        <dbReference type="Pfam" id="PF01757"/>
    </source>
</evidence>
<dbReference type="GO" id="GO:0016747">
    <property type="term" value="F:acyltransferase activity, transferring groups other than amino-acyl groups"/>
    <property type="evidence" value="ECO:0007669"/>
    <property type="project" value="InterPro"/>
</dbReference>
<keyword evidence="1" id="KW-0472">Membrane</keyword>
<accession>A0A423MCW2</accession>
<evidence type="ECO:0000313" key="4">
    <source>
        <dbReference type="Proteomes" id="UP000285378"/>
    </source>
</evidence>
<gene>
    <name evidence="3" type="ORF">BK670_12495</name>
</gene>
<organism evidence="3 4">
    <name type="scientific">Pseudomonas fluorescens</name>
    <dbReference type="NCBI Taxonomy" id="294"/>
    <lineage>
        <taxon>Bacteria</taxon>
        <taxon>Pseudomonadati</taxon>
        <taxon>Pseudomonadota</taxon>
        <taxon>Gammaproteobacteria</taxon>
        <taxon>Pseudomonadales</taxon>
        <taxon>Pseudomonadaceae</taxon>
        <taxon>Pseudomonas</taxon>
    </lineage>
</organism>
<dbReference type="Pfam" id="PF01757">
    <property type="entry name" value="Acyl_transf_3"/>
    <property type="match status" value="1"/>
</dbReference>
<keyword evidence="1" id="KW-0812">Transmembrane</keyword>
<protein>
    <recommendedName>
        <fullName evidence="2">Acyltransferase 3 domain-containing protein</fullName>
    </recommendedName>
</protein>
<evidence type="ECO:0000313" key="3">
    <source>
        <dbReference type="EMBL" id="RON81000.1"/>
    </source>
</evidence>
<dbReference type="EMBL" id="MOBX01000013">
    <property type="protein sequence ID" value="RON81000.1"/>
    <property type="molecule type" value="Genomic_DNA"/>
</dbReference>
<dbReference type="InterPro" id="IPR002656">
    <property type="entry name" value="Acyl_transf_3_dom"/>
</dbReference>
<evidence type="ECO:0000256" key="1">
    <source>
        <dbReference type="SAM" id="Phobius"/>
    </source>
</evidence>
<comment type="caution">
    <text evidence="3">The sequence shown here is derived from an EMBL/GenBank/DDBJ whole genome shotgun (WGS) entry which is preliminary data.</text>
</comment>
<feature type="transmembrane region" description="Helical" evidence="1">
    <location>
        <begin position="107"/>
        <end position="126"/>
    </location>
</feature>
<dbReference type="AlphaFoldDB" id="A0A423MCW2"/>
<reference evidence="3 4" key="1">
    <citation type="submission" date="2016-10" db="EMBL/GenBank/DDBJ databases">
        <title>Comparative genome analysis of multiple Pseudomonas spp. focuses on biocontrol and plant growth promoting traits.</title>
        <authorList>
            <person name="Tao X.-Y."/>
            <person name="Taylor C.G."/>
        </authorList>
    </citation>
    <scope>NUCLEOTIDE SEQUENCE [LARGE SCALE GENOMIC DNA]</scope>
    <source>
        <strain evidence="3 4">28B5</strain>
    </source>
</reference>
<name>A0A423MCW2_PSEFL</name>
<feature type="domain" description="Acyltransferase 3" evidence="2">
    <location>
        <begin position="4"/>
        <end position="150"/>
    </location>
</feature>
<feature type="transmembrane region" description="Helical" evidence="1">
    <location>
        <begin position="28"/>
        <end position="47"/>
    </location>
</feature>
<dbReference type="Proteomes" id="UP000285378">
    <property type="component" value="Unassembled WGS sequence"/>
</dbReference>
<sequence length="179" mass="20933">MILTLSIVSCIYVKYINPDITTLFRTDLYYPNIFIYFGLGILGYRLSETAKIKPALDTIKTFTPFYLLSALALPNNYSWLYIGLSLAIPTLFELTKKNNFDKFLGDLSYPIYILHMPIALLIVWALDIQHAPTFWLLFCVLFASALIVLFVERPIDRFRYHFFKVNRPPLRHEHDISRT</sequence>
<proteinExistence type="predicted"/>
<feature type="transmembrane region" description="Helical" evidence="1">
    <location>
        <begin position="132"/>
        <end position="151"/>
    </location>
</feature>
<keyword evidence="1" id="KW-1133">Transmembrane helix</keyword>